<dbReference type="EMBL" id="MJEL01000004">
    <property type="protein sequence ID" value="OEH99112.1"/>
    <property type="molecule type" value="Genomic_DNA"/>
</dbReference>
<dbReference type="Proteomes" id="UP000852880">
    <property type="component" value="Unassembled WGS sequence"/>
</dbReference>
<dbReference type="Pfam" id="PF04984">
    <property type="entry name" value="Phage_sheath_1"/>
    <property type="match status" value="1"/>
</dbReference>
<sequence>MTIDFDTIPGSIRKPGVYMEFNTRMAVNTLPGNEQTLLIIAPMLPAGTTPPLEAVNVFSDDEAATLFGEGSLAHLMAKAAIDANPYLQLQVIGQEDDPAGVAATGTLSLTGPATGSGTLSLWVGNTCIKVAVSTGDTADALYHALADAVNATRALPVTASVTVTGTAPNEVTMLTLTARSKGAWGNDIVLRATSTAGGVTLTLTAMSAGANNPDIQPALDAVFAAGHNIIAIPWTDQATLQTLREHLKNTGNAMEQRGAVGVAGWPGSMATGTTLAGHSNDGRTTIGWYPGSVCLPGILAATYAAVIASEEDPARPLNTLPLAGLDITALSDRAGRTEQENALHNGLTPFEVGTGDTVQIVRAVTTYTKNAAGVDDPALLDLTTIRTLDYTRKACRQRIALRFPREKLRDRTRGKVRSELLDVLLKLDDLDILENVEANKDRLRVERNGQDVSRMDAAIPADVVNGLHVFAGRIDLYL</sequence>
<dbReference type="InterPro" id="IPR020287">
    <property type="entry name" value="Tail_sheath_C"/>
</dbReference>
<protein>
    <submittedName>
        <fullName evidence="4">Phage tail protein</fullName>
    </submittedName>
</protein>
<feature type="domain" description="Tail sheath protein C-terminal" evidence="3">
    <location>
        <begin position="375"/>
        <end position="475"/>
    </location>
</feature>
<name>A0A3F3IP10_SALER</name>
<comment type="caution">
    <text evidence="4">The sequence shown here is derived from an EMBL/GenBank/DDBJ whole genome shotgun (WGS) entry which is preliminary data.</text>
</comment>
<feature type="domain" description="Tail sheath protein subtilisin-like" evidence="2">
    <location>
        <begin position="208"/>
        <end position="366"/>
    </location>
</feature>
<dbReference type="InterPro" id="IPR035089">
    <property type="entry name" value="Phage_sheath_subtilisin"/>
</dbReference>
<comment type="similarity">
    <text evidence="1">Belongs to the myoviridae tail sheath protein family.</text>
</comment>
<evidence type="ECO:0000259" key="2">
    <source>
        <dbReference type="Pfam" id="PF04984"/>
    </source>
</evidence>
<evidence type="ECO:0000256" key="1">
    <source>
        <dbReference type="ARBA" id="ARBA00008005"/>
    </source>
</evidence>
<dbReference type="Pfam" id="PF17482">
    <property type="entry name" value="Phage_sheath_1C"/>
    <property type="match status" value="1"/>
</dbReference>
<dbReference type="PIRSF" id="PIRSF007349">
    <property type="entry name" value="Tsp_L"/>
    <property type="match status" value="1"/>
</dbReference>
<reference evidence="4" key="1">
    <citation type="submission" date="2016-09" db="EMBL/GenBank/DDBJ databases">
        <title>Whole Genome Sequencing of Salmonella enterica subsp. enterica serovar Nottingham.</title>
        <authorList>
            <person name="Zheng J."/>
            <person name="Wang H."/>
        </authorList>
    </citation>
    <scope>NUCLEOTIDE SEQUENCE [LARGE SCALE GENOMIC DNA]</scope>
    <source>
        <strain evidence="4">CFSAN055411</strain>
    </source>
</reference>
<organism evidence="4">
    <name type="scientific">Salmonella enterica</name>
    <name type="common">Salmonella choleraesuis</name>
    <dbReference type="NCBI Taxonomy" id="28901"/>
    <lineage>
        <taxon>Bacteria</taxon>
        <taxon>Pseudomonadati</taxon>
        <taxon>Pseudomonadota</taxon>
        <taxon>Gammaproteobacteria</taxon>
        <taxon>Enterobacterales</taxon>
        <taxon>Enterobacteriaceae</taxon>
        <taxon>Salmonella</taxon>
    </lineage>
</organism>
<dbReference type="AlphaFoldDB" id="A0A3F3IP10"/>
<proteinExistence type="inferred from homology"/>
<evidence type="ECO:0000313" key="4">
    <source>
        <dbReference type="EMBL" id="OEH99112.1"/>
    </source>
</evidence>
<accession>A0A3F3IP10</accession>
<gene>
    <name evidence="4" type="ORF">BH006_14140</name>
</gene>
<evidence type="ECO:0000259" key="3">
    <source>
        <dbReference type="Pfam" id="PF17482"/>
    </source>
</evidence>
<dbReference type="RefSeq" id="WP_069721046.1">
    <property type="nucleotide sequence ID" value="NZ_MJEL01000004.1"/>
</dbReference>
<dbReference type="InterPro" id="IPR007067">
    <property type="entry name" value="Tail_sheath"/>
</dbReference>